<feature type="compositionally biased region" description="Acidic residues" evidence="1">
    <location>
        <begin position="31"/>
        <end position="47"/>
    </location>
</feature>
<evidence type="ECO:0000313" key="4">
    <source>
        <dbReference type="Proteomes" id="UP000182466"/>
    </source>
</evidence>
<name>A0A1I7DM24_9RHOB</name>
<accession>A0A1I7DM24</accession>
<feature type="non-terminal residue" evidence="3">
    <location>
        <position position="1"/>
    </location>
</feature>
<dbReference type="Pfam" id="PF13229">
    <property type="entry name" value="Beta_helix"/>
    <property type="match status" value="1"/>
</dbReference>
<evidence type="ECO:0000259" key="2">
    <source>
        <dbReference type="Pfam" id="PF13229"/>
    </source>
</evidence>
<evidence type="ECO:0000313" key="3">
    <source>
        <dbReference type="EMBL" id="SFU12753.1"/>
    </source>
</evidence>
<protein>
    <submittedName>
        <fullName evidence="3">Right handed beta helix region</fullName>
    </submittedName>
</protein>
<dbReference type="InterPro" id="IPR011050">
    <property type="entry name" value="Pectin_lyase_fold/virulence"/>
</dbReference>
<dbReference type="RefSeq" id="WP_175543427.1">
    <property type="nucleotide sequence ID" value="NZ_FPAW01000030.1"/>
</dbReference>
<proteinExistence type="predicted"/>
<dbReference type="InterPro" id="IPR039448">
    <property type="entry name" value="Beta_helix"/>
</dbReference>
<feature type="region of interest" description="Disordered" evidence="1">
    <location>
        <begin position="1"/>
        <end position="55"/>
    </location>
</feature>
<evidence type="ECO:0000256" key="1">
    <source>
        <dbReference type="SAM" id="MobiDB-lite"/>
    </source>
</evidence>
<dbReference type="InterPro" id="IPR012334">
    <property type="entry name" value="Pectin_lyas_fold"/>
</dbReference>
<dbReference type="Gene3D" id="2.160.20.10">
    <property type="entry name" value="Single-stranded right-handed beta-helix, Pectin lyase-like"/>
    <property type="match status" value="1"/>
</dbReference>
<organism evidence="3 4">
    <name type="scientific">Sedimentitalea nanhaiensis</name>
    <dbReference type="NCBI Taxonomy" id="999627"/>
    <lineage>
        <taxon>Bacteria</taxon>
        <taxon>Pseudomonadati</taxon>
        <taxon>Pseudomonadota</taxon>
        <taxon>Alphaproteobacteria</taxon>
        <taxon>Rhodobacterales</taxon>
        <taxon>Paracoccaceae</taxon>
        <taxon>Sedimentitalea</taxon>
    </lineage>
</organism>
<reference evidence="3 4" key="1">
    <citation type="submission" date="2016-10" db="EMBL/GenBank/DDBJ databases">
        <authorList>
            <person name="de Groot N.N."/>
        </authorList>
    </citation>
    <scope>NUCLEOTIDE SEQUENCE [LARGE SCALE GENOMIC DNA]</scope>
    <source>
        <strain evidence="3 4">CGMCC 1.10959</strain>
    </source>
</reference>
<dbReference type="EMBL" id="FPAW01000030">
    <property type="protein sequence ID" value="SFU12753.1"/>
    <property type="molecule type" value="Genomic_DNA"/>
</dbReference>
<sequence length="943" mass="99389">PEVPEEPGVELPRPPEEPEEPEVELPRPPEEPEEPEDPEVEPPEPPEVDNGGQIEPVSLSQGATAAVAGGRVTVFAVDATQNIASIQITNGPAHGNVTVNPDNTLALVMSGSDYSGALSFDFKITYANGTTETRSAALDVAAPEQDAGWGEGKHYMLETDAQGDLVVETGDNHRKVYVSGSDGALTAADIAAREGVSEGTVTGKWLMDHPEYGGSEDMALATDVGMDLWDALLYPSGGTPTIASHWLMFEKGYTYENAGRLIGVAASGESPLHPLYVSSWGEGDRPVLTDPIKIYQLESQNVVFDDIAPQGGILSLGGENIIVNNSQVSDGGGIINIQNTEGFTLRDSDLSHILNPAQTDGYWSGGGTAFFSTNTTGILMEGNIIHHNGWEDDYLPDGSTEGGVPPTMFSHGVYLQNDTSDVTARDNIISQASSVGVQFRGGAFIEDNVFVDNNVAVNMMGGIYESQGDGPIGNFTFFTDNVVTSGAHKEWTHGAVGGRTLGVEVKAIDTTLLDNIIAHLADPDNPEELARKTVTHDALQIRNETVYDDTIIYNWAGGGWVSPSSVTDNGKVTDTDLADQTTIQRFAAEVLGQDKATIAELMEAILADEVDVTADDIIAYFQNGFGVEASGNGSATSHRFIPNALADGIRWDNRINWNNEELPDNGDRVDLGGNHVQYGGTTQLDDLDLGGGALYVNSGKLSVEDTLASSGDAGLIQTINAGQFWTDGYAGNQVLTLQVDGGRFANTGDVTGKTLLQATDGQTLLATSGATYKVTNGSQLIIDGSDARIGFDGASSGDAKLQMQNGSTLTFKGDADGFSTIEEFRSGAWDQAGSPVKSSVTLDGTLRIDLSDYDGGAGSHTLIAVDELLGQLDKIEFIGLGNGLDADLVVDHATDTVRLDISSGSGQGVTDIIDNVAPAVGPVVSDLTDDIGLPTEDQVWLLS</sequence>
<dbReference type="AlphaFoldDB" id="A0A1I7DM24"/>
<dbReference type="SUPFAM" id="SSF51126">
    <property type="entry name" value="Pectin lyase-like"/>
    <property type="match status" value="1"/>
</dbReference>
<dbReference type="STRING" id="999627.SAMN05216236_13047"/>
<keyword evidence="4" id="KW-1185">Reference proteome</keyword>
<feature type="domain" description="Right handed beta helix" evidence="2">
    <location>
        <begin position="301"/>
        <end position="468"/>
    </location>
</feature>
<dbReference type="Proteomes" id="UP000182466">
    <property type="component" value="Unassembled WGS sequence"/>
</dbReference>
<gene>
    <name evidence="3" type="ORF">SAMN05216236_13047</name>
</gene>